<name>A0A0F9SS98_9ZZZZ</name>
<proteinExistence type="predicted"/>
<dbReference type="AlphaFoldDB" id="A0A0F9SS98"/>
<sequence length="559" mass="63451">MNATEFLETIFSDAINDTNKLSIFNLPSRASRRFVSIPEGVIYIKAQPDTENVYFGLSLVKGNPSGRGKLEDTSAIGCLWADIDIANSEHKKGNLPPDIETARKLLSKIPLKPSIIASTGGGLHPYWVFKEPWIFETSADRIAAATLSRRLAGTLRNIAAEYGYDLDNVGALTQILRPPGTLNIKYSPPIEVMIIESNGLRYVPDDFEDILLDDKLCQVSQAVEVGDIVLRAGAEPPGLKLHALLENDKKFAESWNRKRKDLIDQTASTYCLSIATIAATTGWADQEIANLIIAWRELHNDNPTKALRWDWIRRTICKARTGPPVQDMEKLFSVIEELEDNPNNREFILKQLSKRLGITVTRFVQHGTENGEFSIELIDKKGHSNVVRLGTIADVWRGATFAQRIAEITHYVIDPEIKPKEWVKIKGCLFRIVDGIENPEVTSVSRANRWIESYLQDHPCWQGDWHEGAYHDEPFNKDGKLWFNWEKLWEDMQIKGNKRTSDAELCECLRLAGFTKTEKSQVWFEGQNHSRRRYWLGSSPVKGNKKEKKVFTQLHAEPD</sequence>
<evidence type="ECO:0008006" key="2">
    <source>
        <dbReference type="Google" id="ProtNLM"/>
    </source>
</evidence>
<accession>A0A0F9SS98</accession>
<dbReference type="EMBL" id="LAZR01002279">
    <property type="protein sequence ID" value="KKN32073.1"/>
    <property type="molecule type" value="Genomic_DNA"/>
</dbReference>
<evidence type="ECO:0000313" key="1">
    <source>
        <dbReference type="EMBL" id="KKN32073.1"/>
    </source>
</evidence>
<organism evidence="1">
    <name type="scientific">marine sediment metagenome</name>
    <dbReference type="NCBI Taxonomy" id="412755"/>
    <lineage>
        <taxon>unclassified sequences</taxon>
        <taxon>metagenomes</taxon>
        <taxon>ecological metagenomes</taxon>
    </lineage>
</organism>
<protein>
    <recommendedName>
        <fullName evidence="2">Primase C-terminal 1 domain-containing protein</fullName>
    </recommendedName>
</protein>
<gene>
    <name evidence="1" type="ORF">LCGC14_0817640</name>
</gene>
<reference evidence="1" key="1">
    <citation type="journal article" date="2015" name="Nature">
        <title>Complex archaea that bridge the gap between prokaryotes and eukaryotes.</title>
        <authorList>
            <person name="Spang A."/>
            <person name="Saw J.H."/>
            <person name="Jorgensen S.L."/>
            <person name="Zaremba-Niedzwiedzka K."/>
            <person name="Martijn J."/>
            <person name="Lind A.E."/>
            <person name="van Eijk R."/>
            <person name="Schleper C."/>
            <person name="Guy L."/>
            <person name="Ettema T.J."/>
        </authorList>
    </citation>
    <scope>NUCLEOTIDE SEQUENCE</scope>
</reference>
<comment type="caution">
    <text evidence="1">The sequence shown here is derived from an EMBL/GenBank/DDBJ whole genome shotgun (WGS) entry which is preliminary data.</text>
</comment>